<dbReference type="EMBL" id="VDMD01000007">
    <property type="protein sequence ID" value="TRM64539.1"/>
    <property type="molecule type" value="Genomic_DNA"/>
</dbReference>
<keyword evidence="5" id="KW-1185">Reference proteome</keyword>
<sequence length="298" mass="33669">MKIERFECCIQVGGKPLDEYGVELSEDGKTCSAWIPSEVGQEFSIRWCDPVRARCTVAEIDIDGVELYDCPVSEPSRTDDQTVFEHVYISPTEYRDLSFAELVLTDDDTYLQKNQRGTGEIRMAIWACRVIGEKPFGCGLIAEASKVHEKTKKGLAHTVVYGGVKEAEQPVVDIKTEKLDKEPLATFTFLYRSLDMLRANGIAPIPEMTTPSRSSSTDEGPSTRKRKASEALTPEPAKVKKEMIDLEEIERAEEHVRRMEEQLRQARFEMHRSRGNTRVKLEDVLPVLPGEVIDLTDD</sequence>
<organism evidence="4 5">
    <name type="scientific">Schizophyllum amplum</name>
    <dbReference type="NCBI Taxonomy" id="97359"/>
    <lineage>
        <taxon>Eukaryota</taxon>
        <taxon>Fungi</taxon>
        <taxon>Dikarya</taxon>
        <taxon>Basidiomycota</taxon>
        <taxon>Agaricomycotina</taxon>
        <taxon>Agaricomycetes</taxon>
        <taxon>Agaricomycetidae</taxon>
        <taxon>Agaricales</taxon>
        <taxon>Schizophyllaceae</taxon>
        <taxon>Schizophyllum</taxon>
    </lineage>
</organism>
<dbReference type="AlphaFoldDB" id="A0A550CIB9"/>
<evidence type="ECO:0000313" key="5">
    <source>
        <dbReference type="Proteomes" id="UP000320762"/>
    </source>
</evidence>
<dbReference type="Pfam" id="PF25534">
    <property type="entry name" value="DUF7918"/>
    <property type="match status" value="1"/>
</dbReference>
<dbReference type="PANTHER" id="PTHR36223:SF1">
    <property type="entry name" value="TRANSCRIPTION ELONGATION FACTOR EAF N-TERMINAL DOMAIN-CONTAINING PROTEIN"/>
    <property type="match status" value="1"/>
</dbReference>
<feature type="compositionally biased region" description="Polar residues" evidence="2">
    <location>
        <begin position="209"/>
        <end position="220"/>
    </location>
</feature>
<accession>A0A550CIB9</accession>
<proteinExistence type="predicted"/>
<evidence type="ECO:0000256" key="2">
    <source>
        <dbReference type="SAM" id="MobiDB-lite"/>
    </source>
</evidence>
<name>A0A550CIB9_9AGAR</name>
<dbReference type="STRING" id="97359.A0A550CIB9"/>
<feature type="region of interest" description="Disordered" evidence="2">
    <location>
        <begin position="202"/>
        <end position="236"/>
    </location>
</feature>
<dbReference type="OrthoDB" id="3364132at2759"/>
<evidence type="ECO:0000256" key="1">
    <source>
        <dbReference type="SAM" id="Coils"/>
    </source>
</evidence>
<comment type="caution">
    <text evidence="4">The sequence shown here is derived from an EMBL/GenBank/DDBJ whole genome shotgun (WGS) entry which is preliminary data.</text>
</comment>
<reference evidence="4 5" key="1">
    <citation type="journal article" date="2019" name="New Phytol.">
        <title>Comparative genomics reveals unique wood-decay strategies and fruiting body development in the Schizophyllaceae.</title>
        <authorList>
            <person name="Almasi E."/>
            <person name="Sahu N."/>
            <person name="Krizsan K."/>
            <person name="Balint B."/>
            <person name="Kovacs G.M."/>
            <person name="Kiss B."/>
            <person name="Cseklye J."/>
            <person name="Drula E."/>
            <person name="Henrissat B."/>
            <person name="Nagy I."/>
            <person name="Chovatia M."/>
            <person name="Adam C."/>
            <person name="LaButti K."/>
            <person name="Lipzen A."/>
            <person name="Riley R."/>
            <person name="Grigoriev I.V."/>
            <person name="Nagy L.G."/>
        </authorList>
    </citation>
    <scope>NUCLEOTIDE SEQUENCE [LARGE SCALE GENOMIC DNA]</scope>
    <source>
        <strain evidence="4 5">NL-1724</strain>
    </source>
</reference>
<dbReference type="Proteomes" id="UP000320762">
    <property type="component" value="Unassembled WGS sequence"/>
</dbReference>
<protein>
    <recommendedName>
        <fullName evidence="3">DUF7918 domain-containing protein</fullName>
    </recommendedName>
</protein>
<evidence type="ECO:0000259" key="3">
    <source>
        <dbReference type="Pfam" id="PF25534"/>
    </source>
</evidence>
<keyword evidence="1" id="KW-0175">Coiled coil</keyword>
<feature type="coiled-coil region" evidence="1">
    <location>
        <begin position="246"/>
        <end position="276"/>
    </location>
</feature>
<feature type="domain" description="DUF7918" evidence="3">
    <location>
        <begin position="6"/>
        <end position="204"/>
    </location>
</feature>
<evidence type="ECO:0000313" key="4">
    <source>
        <dbReference type="EMBL" id="TRM64539.1"/>
    </source>
</evidence>
<dbReference type="InterPro" id="IPR057678">
    <property type="entry name" value="DUF7918"/>
</dbReference>
<dbReference type="PANTHER" id="PTHR36223">
    <property type="entry name" value="BETA-LACTAMASE-TYPE TRANSPEPTIDASE FOLD DOMAIN CONTAINING PROTEIN"/>
    <property type="match status" value="1"/>
</dbReference>
<gene>
    <name evidence="4" type="ORF">BD626DRAFT_401331</name>
</gene>